<keyword evidence="2" id="KW-1185">Reference proteome</keyword>
<gene>
    <name evidence="1" type="ORF">HA052_24630</name>
</gene>
<comment type="caution">
    <text evidence="1">The sequence shown here is derived from an EMBL/GenBank/DDBJ whole genome shotgun (WGS) entry which is preliminary data.</text>
</comment>
<accession>A0ABX0LFU9</accession>
<organism evidence="1 2">
    <name type="scientific">Chromobacterium fluminis</name>
    <dbReference type="NCBI Taxonomy" id="3044269"/>
    <lineage>
        <taxon>Bacteria</taxon>
        <taxon>Pseudomonadati</taxon>
        <taxon>Pseudomonadota</taxon>
        <taxon>Betaproteobacteria</taxon>
        <taxon>Neisseriales</taxon>
        <taxon>Chromobacteriaceae</taxon>
        <taxon>Chromobacterium</taxon>
    </lineage>
</organism>
<dbReference type="RefSeq" id="WP_166454044.1">
    <property type="nucleotide sequence ID" value="NZ_JAAOMA010000059.1"/>
</dbReference>
<evidence type="ECO:0000313" key="2">
    <source>
        <dbReference type="Proteomes" id="UP001515641"/>
    </source>
</evidence>
<dbReference type="EMBL" id="JAAOMA010000059">
    <property type="protein sequence ID" value="NHR08382.1"/>
    <property type="molecule type" value="Genomic_DNA"/>
</dbReference>
<proteinExistence type="predicted"/>
<reference evidence="1 2" key="1">
    <citation type="submission" date="2020-03" db="EMBL/GenBank/DDBJ databases">
        <title>Draft genome sequence of environmentally isolated cultures.</title>
        <authorList>
            <person name="Wilson H.S."/>
            <person name="De Leon M.E."/>
        </authorList>
    </citation>
    <scope>NUCLEOTIDE SEQUENCE [LARGE SCALE GENOMIC DNA]</scope>
    <source>
        <strain evidence="1 2">HSC-31F16</strain>
    </source>
</reference>
<name>A0ABX0LFU9_9NEIS</name>
<protein>
    <submittedName>
        <fullName evidence="1">Uncharacterized protein</fullName>
    </submittedName>
</protein>
<dbReference type="Proteomes" id="UP001515641">
    <property type="component" value="Unassembled WGS sequence"/>
</dbReference>
<evidence type="ECO:0000313" key="1">
    <source>
        <dbReference type="EMBL" id="NHR08382.1"/>
    </source>
</evidence>
<sequence length="55" mass="6066">MSQYQAYTCHHITPRSALPADECETMRLPRAECGCPSCCESRYPADLVESDGGEV</sequence>